<reference evidence="11 12" key="1">
    <citation type="journal article" date="2014" name="Proc. Natl. Acad. Sci. U.S.A.">
        <title>Trajectory and genomic determinants of fungal-pathogen speciation and host adaptation.</title>
        <authorList>
            <person name="Hu X."/>
            <person name="Xiao G."/>
            <person name="Zheng P."/>
            <person name="Shang Y."/>
            <person name="Su Y."/>
            <person name="Zhang X."/>
            <person name="Liu X."/>
            <person name="Zhan S."/>
            <person name="St Leger R.J."/>
            <person name="Wang C."/>
        </authorList>
    </citation>
    <scope>NUCLEOTIDE SEQUENCE [LARGE SCALE GENOMIC DNA]</scope>
    <source>
        <strain evidence="11 12">ARSEF 1941</strain>
    </source>
</reference>
<evidence type="ECO:0000256" key="2">
    <source>
        <dbReference type="ARBA" id="ARBA00010617"/>
    </source>
</evidence>
<dbReference type="Gene3D" id="1.10.630.10">
    <property type="entry name" value="Cytochrome P450"/>
    <property type="match status" value="1"/>
</dbReference>
<evidence type="ECO:0000256" key="3">
    <source>
        <dbReference type="ARBA" id="ARBA00022617"/>
    </source>
</evidence>
<comment type="similarity">
    <text evidence="2 9">Belongs to the cytochrome P450 family.</text>
</comment>
<dbReference type="CDD" id="cd11065">
    <property type="entry name" value="CYP64-like"/>
    <property type="match status" value="1"/>
</dbReference>
<evidence type="ECO:0000256" key="1">
    <source>
        <dbReference type="ARBA" id="ARBA00001971"/>
    </source>
</evidence>
<dbReference type="InterPro" id="IPR036396">
    <property type="entry name" value="Cyt_P450_sf"/>
</dbReference>
<keyword evidence="3 8" id="KW-0349">Heme</keyword>
<dbReference type="EMBL" id="AZHE01000010">
    <property type="protein sequence ID" value="KHN97557.1"/>
    <property type="molecule type" value="Genomic_DNA"/>
</dbReference>
<feature type="transmembrane region" description="Helical" evidence="10">
    <location>
        <begin position="6"/>
        <end position="23"/>
    </location>
</feature>
<comment type="caution">
    <text evidence="11">The sequence shown here is derived from an EMBL/GenBank/DDBJ whole genome shotgun (WGS) entry which is preliminary data.</text>
</comment>
<name>A0A0B2WVS4_METAS</name>
<evidence type="ECO:0000256" key="5">
    <source>
        <dbReference type="ARBA" id="ARBA00023002"/>
    </source>
</evidence>
<evidence type="ECO:0000313" key="12">
    <source>
        <dbReference type="Proteomes" id="UP000030816"/>
    </source>
</evidence>
<dbReference type="OrthoDB" id="2789670at2759"/>
<evidence type="ECO:0000256" key="6">
    <source>
        <dbReference type="ARBA" id="ARBA00023004"/>
    </source>
</evidence>
<keyword evidence="5 9" id="KW-0560">Oxidoreductase</keyword>
<keyword evidence="7 9" id="KW-0503">Monooxygenase</keyword>
<keyword evidence="10" id="KW-0472">Membrane</keyword>
<dbReference type="HOGENOM" id="CLU_001570_2_3_1"/>
<dbReference type="PROSITE" id="PS00086">
    <property type="entry name" value="CYTOCHROME_P450"/>
    <property type="match status" value="1"/>
</dbReference>
<protein>
    <submittedName>
        <fullName evidence="11">Cytochrome P450</fullName>
    </submittedName>
</protein>
<keyword evidence="12" id="KW-1185">Reference proteome</keyword>
<dbReference type="InterPro" id="IPR002401">
    <property type="entry name" value="Cyt_P450_E_grp-I"/>
</dbReference>
<dbReference type="InterPro" id="IPR017972">
    <property type="entry name" value="Cyt_P450_CS"/>
</dbReference>
<sequence>MASVLIAGVGVTIVTYFIYLVLFRKRRVHDLPPGPKPVPLLGNVRDLPPGGVSEFRHWLPHKDLYGPISSVRVLSQTIVILHDRDAAHELLTKMSSKSSDRPTSEFANNLCGYGRLFVLGGDDERFRRCRKMVHQHIGTKASAARFDDTQNLATHEFLLRVLLEPSDLFKHLDDLAGASVLRITYGYTISKGPKDPLVELIQLSSSQLGLAGSPGAWAVDAVPALKYLPDWFPGTGFKQTARQFRKVAEQMAQVPYEFVLRQMAAGTHKTSFVSRLVQEHDEKSNSTALTPRDEDEIKNTAAVMYLGGSETIATAMRVFVLCMILFPQVQRKAQKEMDEVLGPCRLPSPSDRQRLPYMDALVKEAYRWSPAIPLGLAHATSEEVVCSGYFVPKGSIILPCVWWFFHDPSVYRNPDDFEPERYLEPRNERDPRLDAFGYGRRMCPGRYLADTLLFLTFAQLLASFTIREAVDEQGKGVRPELALGSGIACFPKEFPYAITPRSAAHADTIRRLDANRLGKTADSDRLEIEALMRRWDG</sequence>
<dbReference type="Proteomes" id="UP000030816">
    <property type="component" value="Unassembled WGS sequence"/>
</dbReference>
<dbReference type="STRING" id="1081103.A0A0B2WVS4"/>
<evidence type="ECO:0000256" key="7">
    <source>
        <dbReference type="ARBA" id="ARBA00023033"/>
    </source>
</evidence>
<dbReference type="AlphaFoldDB" id="A0A0B2WVS4"/>
<dbReference type="PANTHER" id="PTHR46300:SF7">
    <property type="entry name" value="P450, PUTATIVE (EUROFUNG)-RELATED"/>
    <property type="match status" value="1"/>
</dbReference>
<dbReference type="Pfam" id="PF00067">
    <property type="entry name" value="p450"/>
    <property type="match status" value="1"/>
</dbReference>
<dbReference type="InterPro" id="IPR050364">
    <property type="entry name" value="Cytochrome_P450_fung"/>
</dbReference>
<keyword evidence="4 8" id="KW-0479">Metal-binding</keyword>
<evidence type="ECO:0000256" key="4">
    <source>
        <dbReference type="ARBA" id="ARBA00022723"/>
    </source>
</evidence>
<dbReference type="PANTHER" id="PTHR46300">
    <property type="entry name" value="P450, PUTATIVE (EUROFUNG)-RELATED-RELATED"/>
    <property type="match status" value="1"/>
</dbReference>
<dbReference type="GO" id="GO:0004497">
    <property type="term" value="F:monooxygenase activity"/>
    <property type="evidence" value="ECO:0007669"/>
    <property type="project" value="UniProtKB-KW"/>
</dbReference>
<dbReference type="PRINTS" id="PR00463">
    <property type="entry name" value="EP450I"/>
</dbReference>
<dbReference type="InterPro" id="IPR001128">
    <property type="entry name" value="Cyt_P450"/>
</dbReference>
<comment type="cofactor">
    <cofactor evidence="1 8">
        <name>heme</name>
        <dbReference type="ChEBI" id="CHEBI:30413"/>
    </cofactor>
</comment>
<dbReference type="SUPFAM" id="SSF48264">
    <property type="entry name" value="Cytochrome P450"/>
    <property type="match status" value="1"/>
</dbReference>
<dbReference type="GO" id="GO:0016705">
    <property type="term" value="F:oxidoreductase activity, acting on paired donors, with incorporation or reduction of molecular oxygen"/>
    <property type="evidence" value="ECO:0007669"/>
    <property type="project" value="InterPro"/>
</dbReference>
<dbReference type="GO" id="GO:0020037">
    <property type="term" value="F:heme binding"/>
    <property type="evidence" value="ECO:0007669"/>
    <property type="project" value="InterPro"/>
</dbReference>
<evidence type="ECO:0000256" key="10">
    <source>
        <dbReference type="SAM" id="Phobius"/>
    </source>
</evidence>
<keyword evidence="10" id="KW-1133">Transmembrane helix</keyword>
<evidence type="ECO:0000256" key="9">
    <source>
        <dbReference type="RuleBase" id="RU000461"/>
    </source>
</evidence>
<evidence type="ECO:0000313" key="11">
    <source>
        <dbReference type="EMBL" id="KHN97557.1"/>
    </source>
</evidence>
<dbReference type="GeneID" id="63739027"/>
<evidence type="ECO:0000256" key="8">
    <source>
        <dbReference type="PIRSR" id="PIRSR602401-1"/>
    </source>
</evidence>
<feature type="binding site" description="axial binding residue" evidence="8">
    <location>
        <position position="443"/>
    </location>
    <ligand>
        <name>heme</name>
        <dbReference type="ChEBI" id="CHEBI:30413"/>
    </ligand>
    <ligandPart>
        <name>Fe</name>
        <dbReference type="ChEBI" id="CHEBI:18248"/>
    </ligandPart>
</feature>
<accession>A0A0B2WVS4</accession>
<organism evidence="11 12">
    <name type="scientific">Metarhizium album (strain ARSEF 1941)</name>
    <dbReference type="NCBI Taxonomy" id="1081103"/>
    <lineage>
        <taxon>Eukaryota</taxon>
        <taxon>Fungi</taxon>
        <taxon>Dikarya</taxon>
        <taxon>Ascomycota</taxon>
        <taxon>Pezizomycotina</taxon>
        <taxon>Sordariomycetes</taxon>
        <taxon>Hypocreomycetidae</taxon>
        <taxon>Hypocreales</taxon>
        <taxon>Clavicipitaceae</taxon>
        <taxon>Metarhizium</taxon>
    </lineage>
</organism>
<gene>
    <name evidence="11" type="ORF">MAM_04572</name>
</gene>
<proteinExistence type="inferred from homology"/>
<keyword evidence="10" id="KW-0812">Transmembrane</keyword>
<dbReference type="GO" id="GO:0005506">
    <property type="term" value="F:iron ion binding"/>
    <property type="evidence" value="ECO:0007669"/>
    <property type="project" value="InterPro"/>
</dbReference>
<keyword evidence="6 8" id="KW-0408">Iron</keyword>
<dbReference type="RefSeq" id="XP_040678623.1">
    <property type="nucleotide sequence ID" value="XM_040823370.1"/>
</dbReference>